<dbReference type="KEGG" id="pbk:Back11_31500"/>
<gene>
    <name evidence="2" type="ORF">Back11_31500</name>
</gene>
<sequence length="281" mass="29866">MSEISIANQIVTASGGRQIAYFDSGSQGNKGGSSEPVIVLLHGFCGSSAYWERIVPLLENKGRIIVPDLRGHGRSSAPEEQVYEIDAFADDLLLLLNELGLESVSLFGHSLGGYVALAFAERSPDRLKSLSLVHSTAKPDSEEAKKNRDKAAAAIQEKGIHPFVDGLIPKLFAPKHLESMEPIVKHIIEIGYGTSGAGAAATAQGMKTRPDRTGVLSQLHIPLLLIAGSEDAIIPAENTFTTKGPHVTQVVLDGSGHMSMVESPAALGERISAFMSYLSTI</sequence>
<dbReference type="GO" id="GO:0016787">
    <property type="term" value="F:hydrolase activity"/>
    <property type="evidence" value="ECO:0007669"/>
    <property type="project" value="UniProtKB-KW"/>
</dbReference>
<dbReference type="PANTHER" id="PTHR43798:SF31">
    <property type="entry name" value="AB HYDROLASE SUPERFAMILY PROTEIN YCLE"/>
    <property type="match status" value="1"/>
</dbReference>
<name>A0A3G9J0D0_9BACL</name>
<dbReference type="PRINTS" id="PR00412">
    <property type="entry name" value="EPOXHYDRLASE"/>
</dbReference>
<evidence type="ECO:0000256" key="1">
    <source>
        <dbReference type="ARBA" id="ARBA00022801"/>
    </source>
</evidence>
<organism evidence="2 3">
    <name type="scientific">Paenibacillus baekrokdamisoli</name>
    <dbReference type="NCBI Taxonomy" id="1712516"/>
    <lineage>
        <taxon>Bacteria</taxon>
        <taxon>Bacillati</taxon>
        <taxon>Bacillota</taxon>
        <taxon>Bacilli</taxon>
        <taxon>Bacillales</taxon>
        <taxon>Paenibacillaceae</taxon>
        <taxon>Paenibacillus</taxon>
    </lineage>
</organism>
<dbReference type="EMBL" id="AP019308">
    <property type="protein sequence ID" value="BBH21805.1"/>
    <property type="molecule type" value="Genomic_DNA"/>
</dbReference>
<dbReference type="PANTHER" id="PTHR43798">
    <property type="entry name" value="MONOACYLGLYCEROL LIPASE"/>
    <property type="match status" value="1"/>
</dbReference>
<dbReference type="InterPro" id="IPR029058">
    <property type="entry name" value="AB_hydrolase_fold"/>
</dbReference>
<dbReference type="GO" id="GO:0016020">
    <property type="term" value="C:membrane"/>
    <property type="evidence" value="ECO:0007669"/>
    <property type="project" value="TreeGrafter"/>
</dbReference>
<keyword evidence="3" id="KW-1185">Reference proteome</keyword>
<dbReference type="Proteomes" id="UP000275368">
    <property type="component" value="Chromosome"/>
</dbReference>
<dbReference type="InterPro" id="IPR000639">
    <property type="entry name" value="Epox_hydrolase-like"/>
</dbReference>
<evidence type="ECO:0000313" key="2">
    <source>
        <dbReference type="EMBL" id="BBH21805.1"/>
    </source>
</evidence>
<dbReference type="RefSeq" id="WP_125658868.1">
    <property type="nucleotide sequence ID" value="NZ_AP019308.1"/>
</dbReference>
<keyword evidence="1 2" id="KW-0378">Hydrolase</keyword>
<reference evidence="2 3" key="1">
    <citation type="submission" date="2018-11" db="EMBL/GenBank/DDBJ databases">
        <title>Complete genome sequence of Paenibacillus baekrokdamisoli strain KCTC 33723.</title>
        <authorList>
            <person name="Kang S.W."/>
            <person name="Lee K.C."/>
            <person name="Kim K.K."/>
            <person name="Kim J.S."/>
            <person name="Kim D.S."/>
            <person name="Ko S.H."/>
            <person name="Yang S.H."/>
            <person name="Lee J.S."/>
        </authorList>
    </citation>
    <scope>NUCLEOTIDE SEQUENCE [LARGE SCALE GENOMIC DNA]</scope>
    <source>
        <strain evidence="2 3">KCTC 33723</strain>
    </source>
</reference>
<evidence type="ECO:0000313" key="3">
    <source>
        <dbReference type="Proteomes" id="UP000275368"/>
    </source>
</evidence>
<dbReference type="PRINTS" id="PR00111">
    <property type="entry name" value="ABHYDROLASE"/>
</dbReference>
<dbReference type="Pfam" id="PF00561">
    <property type="entry name" value="Abhydrolase_1"/>
    <property type="match status" value="1"/>
</dbReference>
<proteinExistence type="predicted"/>
<dbReference type="SUPFAM" id="SSF53474">
    <property type="entry name" value="alpha/beta-Hydrolases"/>
    <property type="match status" value="1"/>
</dbReference>
<dbReference type="AlphaFoldDB" id="A0A3G9J0D0"/>
<dbReference type="InterPro" id="IPR050266">
    <property type="entry name" value="AB_hydrolase_sf"/>
</dbReference>
<protein>
    <submittedName>
        <fullName evidence="2">Alpha/beta hydrolase</fullName>
    </submittedName>
</protein>
<accession>A0A3G9J0D0</accession>
<dbReference type="OrthoDB" id="252464at2"/>
<dbReference type="InterPro" id="IPR000073">
    <property type="entry name" value="AB_hydrolase_1"/>
</dbReference>
<dbReference type="Gene3D" id="3.40.50.1820">
    <property type="entry name" value="alpha/beta hydrolase"/>
    <property type="match status" value="1"/>
</dbReference>